<feature type="signal peptide" evidence="4">
    <location>
        <begin position="1"/>
        <end position="34"/>
    </location>
</feature>
<organism evidence="5 6">
    <name type="scientific">Massilia consociata</name>
    <dbReference type="NCBI Taxonomy" id="760117"/>
    <lineage>
        <taxon>Bacteria</taxon>
        <taxon>Pseudomonadati</taxon>
        <taxon>Pseudomonadota</taxon>
        <taxon>Betaproteobacteria</taxon>
        <taxon>Burkholderiales</taxon>
        <taxon>Oxalobacteraceae</taxon>
        <taxon>Telluria group</taxon>
        <taxon>Massilia</taxon>
    </lineage>
</organism>
<name>A0ABV6FAG8_9BURK</name>
<keyword evidence="6" id="KW-1185">Reference proteome</keyword>
<evidence type="ECO:0000256" key="4">
    <source>
        <dbReference type="SAM" id="SignalP"/>
    </source>
</evidence>
<dbReference type="GO" id="GO:0016787">
    <property type="term" value="F:hydrolase activity"/>
    <property type="evidence" value="ECO:0007669"/>
    <property type="project" value="UniProtKB-KW"/>
</dbReference>
<dbReference type="SUPFAM" id="SSF53474">
    <property type="entry name" value="alpha/beta-Hydrolases"/>
    <property type="match status" value="1"/>
</dbReference>
<evidence type="ECO:0000256" key="3">
    <source>
        <dbReference type="SAM" id="MobiDB-lite"/>
    </source>
</evidence>
<dbReference type="InterPro" id="IPR000801">
    <property type="entry name" value="Esterase-like"/>
</dbReference>
<dbReference type="InterPro" id="IPR052558">
    <property type="entry name" value="Siderophore_Hydrolase_D"/>
</dbReference>
<dbReference type="PANTHER" id="PTHR40841">
    <property type="entry name" value="SIDEROPHORE TRIACETYLFUSARININE C ESTERASE"/>
    <property type="match status" value="1"/>
</dbReference>
<gene>
    <name evidence="5" type="ORF">ACFFJK_01360</name>
</gene>
<evidence type="ECO:0000256" key="1">
    <source>
        <dbReference type="ARBA" id="ARBA00005622"/>
    </source>
</evidence>
<proteinExistence type="inferred from homology"/>
<dbReference type="Pfam" id="PF00756">
    <property type="entry name" value="Esterase"/>
    <property type="match status" value="1"/>
</dbReference>
<keyword evidence="4" id="KW-0732">Signal</keyword>
<accession>A0ABV6FAG8</accession>
<dbReference type="Gene3D" id="3.40.50.1820">
    <property type="entry name" value="alpha/beta hydrolase"/>
    <property type="match status" value="1"/>
</dbReference>
<evidence type="ECO:0000256" key="2">
    <source>
        <dbReference type="ARBA" id="ARBA00022801"/>
    </source>
</evidence>
<dbReference type="PANTHER" id="PTHR40841:SF2">
    <property type="entry name" value="SIDEROPHORE-DEGRADING ESTERASE (EUROFUNG)"/>
    <property type="match status" value="1"/>
</dbReference>
<comment type="caution">
    <text evidence="5">The sequence shown here is derived from an EMBL/GenBank/DDBJ whole genome shotgun (WGS) entry which is preliminary data.</text>
</comment>
<dbReference type="EMBL" id="JBHLWP010000001">
    <property type="protein sequence ID" value="MFC0250524.1"/>
    <property type="molecule type" value="Genomic_DNA"/>
</dbReference>
<protein>
    <submittedName>
        <fullName evidence="5">Alpha/beta hydrolase</fullName>
    </submittedName>
</protein>
<dbReference type="RefSeq" id="WP_379677276.1">
    <property type="nucleotide sequence ID" value="NZ_JBHLWP010000001.1"/>
</dbReference>
<feature type="chain" id="PRO_5045141173" evidence="4">
    <location>
        <begin position="35"/>
        <end position="314"/>
    </location>
</feature>
<evidence type="ECO:0000313" key="5">
    <source>
        <dbReference type="EMBL" id="MFC0250524.1"/>
    </source>
</evidence>
<evidence type="ECO:0000313" key="6">
    <source>
        <dbReference type="Proteomes" id="UP001589773"/>
    </source>
</evidence>
<dbReference type="InterPro" id="IPR029058">
    <property type="entry name" value="AB_hydrolase_fold"/>
</dbReference>
<feature type="region of interest" description="Disordered" evidence="3">
    <location>
        <begin position="125"/>
        <end position="144"/>
    </location>
</feature>
<comment type="similarity">
    <text evidence="1">Belongs to the esterase D family.</text>
</comment>
<dbReference type="Proteomes" id="UP001589773">
    <property type="component" value="Unassembled WGS sequence"/>
</dbReference>
<sequence>MKALSPFLAQRLARCLVLCSALCSAVSPAGSAFAQSPAAPPYLLDNTEVRDIRAQVLGRDYQLYVALPDSYRDSRKRYPVLFVVDANYAFPVVRNIASRLHKHAGMEEVIVVGLSYAKGDAGTYSRRRDYTPTTPRRHSYRSDMPGRQPAFGEAAAYGRFVTAEVFPLVARLYRADMGRKVFVGHSYGSLLGLQMLLSQPRSFEHYILGSPSLWYDAGIMFEREKAYAAQHRDLPASVFFGIGGLERLAPGKRRSRSEEDADMVEDLREFDAALNARRFPGLKTRLRVFDDEDHASVFPFVLTHGLRAYLKSSK</sequence>
<reference evidence="5 6" key="1">
    <citation type="submission" date="2024-09" db="EMBL/GenBank/DDBJ databases">
        <authorList>
            <person name="Sun Q."/>
            <person name="Mori K."/>
        </authorList>
    </citation>
    <scope>NUCLEOTIDE SEQUENCE [LARGE SCALE GENOMIC DNA]</scope>
    <source>
        <strain evidence="5 6">CCM 7792</strain>
    </source>
</reference>
<keyword evidence="2 5" id="KW-0378">Hydrolase</keyword>